<dbReference type="Proteomes" id="UP000503640">
    <property type="component" value="Unassembled WGS sequence"/>
</dbReference>
<comment type="caution">
    <text evidence="2">The sequence shown here is derived from an EMBL/GenBank/DDBJ whole genome shotgun (WGS) entry which is preliminary data.</text>
</comment>
<sequence>MAHFLDAIARSKRATASERRTSDRPRTASAISRARKLLATPEPSITVPLHELRRFFNYDLDLEKAFKVLQKKVEAGERIAEVPQLPADYERVREFKRDLRARIVALMDHLAEGDTDARREPSRTRS</sequence>
<dbReference type="EMBL" id="BJTG01000012">
    <property type="protein sequence ID" value="GEJ59259.1"/>
    <property type="molecule type" value="Genomic_DNA"/>
</dbReference>
<organism evidence="2 3">
    <name type="scientific">Anaeromyxobacter diazotrophicus</name>
    <dbReference type="NCBI Taxonomy" id="2590199"/>
    <lineage>
        <taxon>Bacteria</taxon>
        <taxon>Pseudomonadati</taxon>
        <taxon>Myxococcota</taxon>
        <taxon>Myxococcia</taxon>
        <taxon>Myxococcales</taxon>
        <taxon>Cystobacterineae</taxon>
        <taxon>Anaeromyxobacteraceae</taxon>
        <taxon>Anaeromyxobacter</taxon>
    </lineage>
</organism>
<feature type="compositionally biased region" description="Basic and acidic residues" evidence="1">
    <location>
        <begin position="15"/>
        <end position="26"/>
    </location>
</feature>
<name>A0A7I9VT37_9BACT</name>
<protein>
    <submittedName>
        <fullName evidence="2">Uncharacterized protein</fullName>
    </submittedName>
</protein>
<gene>
    <name evidence="2" type="ORF">AMYX_40000</name>
</gene>
<dbReference type="AlphaFoldDB" id="A0A7I9VT37"/>
<proteinExistence type="predicted"/>
<accession>A0A7I9VT37</accession>
<evidence type="ECO:0000313" key="2">
    <source>
        <dbReference type="EMBL" id="GEJ59259.1"/>
    </source>
</evidence>
<reference evidence="3" key="1">
    <citation type="journal article" date="2020" name="Appl. Environ. Microbiol.">
        <title>Diazotrophic Anaeromyxobacter Isolates from Soils.</title>
        <authorList>
            <person name="Masuda Y."/>
            <person name="Yamanaka H."/>
            <person name="Xu Z.X."/>
            <person name="Shiratori Y."/>
            <person name="Aono T."/>
            <person name="Amachi S."/>
            <person name="Senoo K."/>
            <person name="Itoh H."/>
        </authorList>
    </citation>
    <scope>NUCLEOTIDE SEQUENCE [LARGE SCALE GENOMIC DNA]</scope>
    <source>
        <strain evidence="3">R267</strain>
    </source>
</reference>
<keyword evidence="3" id="KW-1185">Reference proteome</keyword>
<feature type="region of interest" description="Disordered" evidence="1">
    <location>
        <begin position="11"/>
        <end position="30"/>
    </location>
</feature>
<evidence type="ECO:0000256" key="1">
    <source>
        <dbReference type="SAM" id="MobiDB-lite"/>
    </source>
</evidence>
<evidence type="ECO:0000313" key="3">
    <source>
        <dbReference type="Proteomes" id="UP000503640"/>
    </source>
</evidence>